<keyword evidence="3" id="KW-1185">Reference proteome</keyword>
<protein>
    <submittedName>
        <fullName evidence="2">Uncharacterized protein</fullName>
    </submittedName>
</protein>
<evidence type="ECO:0000256" key="1">
    <source>
        <dbReference type="SAM" id="MobiDB-lite"/>
    </source>
</evidence>
<gene>
    <name evidence="2" type="ORF">Tco_0728659</name>
</gene>
<dbReference type="EMBL" id="BQNB010010550">
    <property type="protein sequence ID" value="GJS78778.1"/>
    <property type="molecule type" value="Genomic_DNA"/>
</dbReference>
<sequence>MTRSPLALVKEDRKWRKGTSKIGGTDIQKESQKRPNQARDGKDKVKSKPKSVKVRKSTQKKSKVNQMKKIQLEGLKLPNLKLYYKKDKG</sequence>
<feature type="compositionally biased region" description="Basic and acidic residues" evidence="1">
    <location>
        <begin position="27"/>
        <end position="46"/>
    </location>
</feature>
<dbReference type="Proteomes" id="UP001151760">
    <property type="component" value="Unassembled WGS sequence"/>
</dbReference>
<reference evidence="2" key="1">
    <citation type="journal article" date="2022" name="Int. J. Mol. Sci.">
        <title>Draft Genome of Tanacetum Coccineum: Genomic Comparison of Closely Related Tanacetum-Family Plants.</title>
        <authorList>
            <person name="Yamashiro T."/>
            <person name="Shiraishi A."/>
            <person name="Nakayama K."/>
            <person name="Satake H."/>
        </authorList>
    </citation>
    <scope>NUCLEOTIDE SEQUENCE</scope>
</reference>
<feature type="compositionally biased region" description="Basic residues" evidence="1">
    <location>
        <begin position="47"/>
        <end position="63"/>
    </location>
</feature>
<reference evidence="2" key="2">
    <citation type="submission" date="2022-01" db="EMBL/GenBank/DDBJ databases">
        <authorList>
            <person name="Yamashiro T."/>
            <person name="Shiraishi A."/>
            <person name="Satake H."/>
            <person name="Nakayama K."/>
        </authorList>
    </citation>
    <scope>NUCLEOTIDE SEQUENCE</scope>
</reference>
<evidence type="ECO:0000313" key="2">
    <source>
        <dbReference type="EMBL" id="GJS78778.1"/>
    </source>
</evidence>
<name>A0ABQ4YLV9_9ASTR</name>
<organism evidence="2 3">
    <name type="scientific">Tanacetum coccineum</name>
    <dbReference type="NCBI Taxonomy" id="301880"/>
    <lineage>
        <taxon>Eukaryota</taxon>
        <taxon>Viridiplantae</taxon>
        <taxon>Streptophyta</taxon>
        <taxon>Embryophyta</taxon>
        <taxon>Tracheophyta</taxon>
        <taxon>Spermatophyta</taxon>
        <taxon>Magnoliopsida</taxon>
        <taxon>eudicotyledons</taxon>
        <taxon>Gunneridae</taxon>
        <taxon>Pentapetalae</taxon>
        <taxon>asterids</taxon>
        <taxon>campanulids</taxon>
        <taxon>Asterales</taxon>
        <taxon>Asteraceae</taxon>
        <taxon>Asteroideae</taxon>
        <taxon>Anthemideae</taxon>
        <taxon>Anthemidinae</taxon>
        <taxon>Tanacetum</taxon>
    </lineage>
</organism>
<accession>A0ABQ4YLV9</accession>
<comment type="caution">
    <text evidence="2">The sequence shown here is derived from an EMBL/GenBank/DDBJ whole genome shotgun (WGS) entry which is preliminary data.</text>
</comment>
<proteinExistence type="predicted"/>
<evidence type="ECO:0000313" key="3">
    <source>
        <dbReference type="Proteomes" id="UP001151760"/>
    </source>
</evidence>
<feature type="region of interest" description="Disordered" evidence="1">
    <location>
        <begin position="1"/>
        <end position="66"/>
    </location>
</feature>